<feature type="transmembrane region" description="Helical" evidence="10">
    <location>
        <begin position="290"/>
        <end position="309"/>
    </location>
</feature>
<organism evidence="11 12">
    <name type="scientific">Seleniivibrio woodruffii</name>
    <dbReference type="NCBI Taxonomy" id="1078050"/>
    <lineage>
        <taxon>Bacteria</taxon>
        <taxon>Pseudomonadati</taxon>
        <taxon>Deferribacterota</taxon>
        <taxon>Deferribacteres</taxon>
        <taxon>Deferribacterales</taxon>
        <taxon>Geovibrionaceae</taxon>
        <taxon>Seleniivibrio</taxon>
    </lineage>
</organism>
<keyword evidence="6 10" id="KW-1133">Transmembrane helix</keyword>
<feature type="transmembrane region" description="Helical" evidence="10">
    <location>
        <begin position="428"/>
        <end position="446"/>
    </location>
</feature>
<dbReference type="RefSeq" id="WP_132873042.1">
    <property type="nucleotide sequence ID" value="NZ_SMGG01000004.1"/>
</dbReference>
<evidence type="ECO:0000256" key="4">
    <source>
        <dbReference type="ARBA" id="ARBA00022475"/>
    </source>
</evidence>
<feature type="transmembrane region" description="Helical" evidence="10">
    <location>
        <begin position="400"/>
        <end position="422"/>
    </location>
</feature>
<dbReference type="EMBL" id="SMGG01000004">
    <property type="protein sequence ID" value="TCK60378.1"/>
    <property type="molecule type" value="Genomic_DNA"/>
</dbReference>
<keyword evidence="8 10" id="KW-0472">Membrane</keyword>
<dbReference type="Pfam" id="PF01554">
    <property type="entry name" value="MatE"/>
    <property type="match status" value="2"/>
</dbReference>
<dbReference type="PIRSF" id="PIRSF006603">
    <property type="entry name" value="DinF"/>
    <property type="match status" value="1"/>
</dbReference>
<evidence type="ECO:0000256" key="5">
    <source>
        <dbReference type="ARBA" id="ARBA00022692"/>
    </source>
</evidence>
<comment type="subcellular location">
    <subcellularLocation>
        <location evidence="1">Cell membrane</location>
        <topology evidence="1">Multi-pass membrane protein</topology>
    </subcellularLocation>
</comment>
<proteinExistence type="predicted"/>
<dbReference type="InterPro" id="IPR048279">
    <property type="entry name" value="MdtK-like"/>
</dbReference>
<keyword evidence="5 10" id="KW-0812">Transmembrane</keyword>
<sequence length="463" mass="50722">METSNDSIVHARSGGVREMISIALPMVISNGCETIMVFTDRVFLSRLGAEQMSASMGGGLFMFTAISFFFGLLGYSTAITAQYLGSGQKEKCPTVTFQALLTALCAYPVLLAVSLPLGHYIFGISGLSEGQLKYQYEYYDILMYGSVLMLVRSALAGFFIGVGSSRVVMFASFTAMILNVAFSYVLIFGKLGFEPMGVAGAAYGTLAGGFCALLVLIYSYIRYAKCHDMNLKVSFRYDGVILKKLLKFGFPAGVEFFMGLTAFTAMIFMFHARGAETAAAVTITFNWDHVAYVPLMGLEIGVTSIFGRYMGAGRPDIAHKSMISGLKTGTIYSVVITFFFVFFPLMLTDVFRPEHYDPAFENSRALAVFMLRTASIYVIVEALIVVLAGSLRGAGDTYMAMWITVGVTWVLAGILYVCLHVINTSLEVAWLALVLMFLSIPVLLLLRYRSGKWREIKVISGSH</sequence>
<feature type="transmembrane region" description="Helical" evidence="10">
    <location>
        <begin position="167"/>
        <end position="189"/>
    </location>
</feature>
<evidence type="ECO:0000256" key="3">
    <source>
        <dbReference type="ARBA" id="ARBA00022449"/>
    </source>
</evidence>
<evidence type="ECO:0000256" key="2">
    <source>
        <dbReference type="ARBA" id="ARBA00022448"/>
    </source>
</evidence>
<evidence type="ECO:0000256" key="8">
    <source>
        <dbReference type="ARBA" id="ARBA00023136"/>
    </source>
</evidence>
<evidence type="ECO:0000256" key="7">
    <source>
        <dbReference type="ARBA" id="ARBA00023065"/>
    </source>
</evidence>
<feature type="transmembrane region" description="Helical" evidence="10">
    <location>
        <begin position="59"/>
        <end position="85"/>
    </location>
</feature>
<keyword evidence="7" id="KW-0406">Ion transport</keyword>
<dbReference type="AlphaFoldDB" id="A0A4R1K7U2"/>
<keyword evidence="3" id="KW-0050">Antiport</keyword>
<feature type="transmembrane region" description="Helical" evidence="10">
    <location>
        <begin position="97"/>
        <end position="121"/>
    </location>
</feature>
<dbReference type="NCBIfam" id="TIGR00797">
    <property type="entry name" value="matE"/>
    <property type="match status" value="1"/>
</dbReference>
<feature type="transmembrane region" description="Helical" evidence="10">
    <location>
        <begin position="245"/>
        <end position="270"/>
    </location>
</feature>
<name>A0A4R1K7U2_9BACT</name>
<feature type="transmembrane region" description="Helical" evidence="10">
    <location>
        <begin position="141"/>
        <end position="160"/>
    </location>
</feature>
<reference evidence="11 12" key="1">
    <citation type="submission" date="2019-03" db="EMBL/GenBank/DDBJ databases">
        <title>Genomic Encyclopedia of Type Strains, Phase IV (KMG-IV): sequencing the most valuable type-strain genomes for metagenomic binning, comparative biology and taxonomic classification.</title>
        <authorList>
            <person name="Goeker M."/>
        </authorList>
    </citation>
    <scope>NUCLEOTIDE SEQUENCE [LARGE SCALE GENOMIC DNA]</scope>
    <source>
        <strain evidence="11 12">DSM 24984</strain>
    </source>
</reference>
<gene>
    <name evidence="11" type="ORF">C8D98_1250</name>
</gene>
<evidence type="ECO:0000313" key="11">
    <source>
        <dbReference type="EMBL" id="TCK60378.1"/>
    </source>
</evidence>
<dbReference type="OrthoDB" id="9805232at2"/>
<evidence type="ECO:0000256" key="9">
    <source>
        <dbReference type="ARBA" id="ARBA00031636"/>
    </source>
</evidence>
<dbReference type="InterPro" id="IPR002528">
    <property type="entry name" value="MATE_fam"/>
</dbReference>
<keyword evidence="4" id="KW-1003">Cell membrane</keyword>
<dbReference type="PANTHER" id="PTHR43298:SF2">
    <property type="entry name" value="FMN_FAD EXPORTER YEEO-RELATED"/>
    <property type="match status" value="1"/>
</dbReference>
<evidence type="ECO:0000256" key="6">
    <source>
        <dbReference type="ARBA" id="ARBA00022989"/>
    </source>
</evidence>
<feature type="transmembrane region" description="Helical" evidence="10">
    <location>
        <begin position="20"/>
        <end position="39"/>
    </location>
</feature>
<feature type="transmembrane region" description="Helical" evidence="10">
    <location>
        <begin position="201"/>
        <end position="224"/>
    </location>
</feature>
<accession>A0A4R1K7U2</accession>
<protein>
    <recommendedName>
        <fullName evidence="9">Multidrug-efflux transporter</fullName>
    </recommendedName>
</protein>
<evidence type="ECO:0000256" key="1">
    <source>
        <dbReference type="ARBA" id="ARBA00004651"/>
    </source>
</evidence>
<dbReference type="Proteomes" id="UP000294614">
    <property type="component" value="Unassembled WGS sequence"/>
</dbReference>
<dbReference type="InterPro" id="IPR050222">
    <property type="entry name" value="MATE_MdtK"/>
</dbReference>
<feature type="transmembrane region" description="Helical" evidence="10">
    <location>
        <begin position="330"/>
        <end position="347"/>
    </location>
</feature>
<dbReference type="GO" id="GO:0005886">
    <property type="term" value="C:plasma membrane"/>
    <property type="evidence" value="ECO:0007669"/>
    <property type="project" value="UniProtKB-SubCell"/>
</dbReference>
<feature type="transmembrane region" description="Helical" evidence="10">
    <location>
        <begin position="367"/>
        <end position="388"/>
    </location>
</feature>
<dbReference type="PANTHER" id="PTHR43298">
    <property type="entry name" value="MULTIDRUG RESISTANCE PROTEIN NORM-RELATED"/>
    <property type="match status" value="1"/>
</dbReference>
<evidence type="ECO:0000256" key="10">
    <source>
        <dbReference type="SAM" id="Phobius"/>
    </source>
</evidence>
<dbReference type="CDD" id="cd13133">
    <property type="entry name" value="MATE_like_7"/>
    <property type="match status" value="1"/>
</dbReference>
<dbReference type="GO" id="GO:0015297">
    <property type="term" value="F:antiporter activity"/>
    <property type="evidence" value="ECO:0007669"/>
    <property type="project" value="UniProtKB-KW"/>
</dbReference>
<comment type="caution">
    <text evidence="11">The sequence shown here is derived from an EMBL/GenBank/DDBJ whole genome shotgun (WGS) entry which is preliminary data.</text>
</comment>
<dbReference type="GO" id="GO:0042910">
    <property type="term" value="F:xenobiotic transmembrane transporter activity"/>
    <property type="evidence" value="ECO:0007669"/>
    <property type="project" value="InterPro"/>
</dbReference>
<keyword evidence="12" id="KW-1185">Reference proteome</keyword>
<evidence type="ECO:0000313" key="12">
    <source>
        <dbReference type="Proteomes" id="UP000294614"/>
    </source>
</evidence>
<keyword evidence="2" id="KW-0813">Transport</keyword>
<dbReference type="GO" id="GO:0006811">
    <property type="term" value="P:monoatomic ion transport"/>
    <property type="evidence" value="ECO:0007669"/>
    <property type="project" value="UniProtKB-KW"/>
</dbReference>